<dbReference type="EMBL" id="GBRH01224376">
    <property type="protein sequence ID" value="JAD73519.1"/>
    <property type="molecule type" value="Transcribed_RNA"/>
</dbReference>
<protein>
    <submittedName>
        <fullName evidence="1">Uncharacterized protein</fullName>
    </submittedName>
</protein>
<evidence type="ECO:0000313" key="1">
    <source>
        <dbReference type="EMBL" id="JAD73519.1"/>
    </source>
</evidence>
<sequence>MKRTHLSTHSASLRSRFSPVCVFVCVCMQQGERFSTVWLEF</sequence>
<name>A0A0A9CB26_ARUDO</name>
<reference evidence="1" key="1">
    <citation type="submission" date="2014-09" db="EMBL/GenBank/DDBJ databases">
        <authorList>
            <person name="Magalhaes I.L.F."/>
            <person name="Oliveira U."/>
            <person name="Santos F.R."/>
            <person name="Vidigal T.H.D.A."/>
            <person name="Brescovit A.D."/>
            <person name="Santos A.J."/>
        </authorList>
    </citation>
    <scope>NUCLEOTIDE SEQUENCE</scope>
    <source>
        <tissue evidence="1">Shoot tissue taken approximately 20 cm above the soil surface</tissue>
    </source>
</reference>
<dbReference type="AlphaFoldDB" id="A0A0A9CB26"/>
<accession>A0A0A9CB26</accession>
<proteinExistence type="predicted"/>
<reference evidence="1" key="2">
    <citation type="journal article" date="2015" name="Data Brief">
        <title>Shoot transcriptome of the giant reed, Arundo donax.</title>
        <authorList>
            <person name="Barrero R.A."/>
            <person name="Guerrero F.D."/>
            <person name="Moolhuijzen P."/>
            <person name="Goolsby J.A."/>
            <person name="Tidwell J."/>
            <person name="Bellgard S.E."/>
            <person name="Bellgard M.I."/>
        </authorList>
    </citation>
    <scope>NUCLEOTIDE SEQUENCE</scope>
    <source>
        <tissue evidence="1">Shoot tissue taken approximately 20 cm above the soil surface</tissue>
    </source>
</reference>
<organism evidence="1">
    <name type="scientific">Arundo donax</name>
    <name type="common">Giant reed</name>
    <name type="synonym">Donax arundinaceus</name>
    <dbReference type="NCBI Taxonomy" id="35708"/>
    <lineage>
        <taxon>Eukaryota</taxon>
        <taxon>Viridiplantae</taxon>
        <taxon>Streptophyta</taxon>
        <taxon>Embryophyta</taxon>
        <taxon>Tracheophyta</taxon>
        <taxon>Spermatophyta</taxon>
        <taxon>Magnoliopsida</taxon>
        <taxon>Liliopsida</taxon>
        <taxon>Poales</taxon>
        <taxon>Poaceae</taxon>
        <taxon>PACMAD clade</taxon>
        <taxon>Arundinoideae</taxon>
        <taxon>Arundineae</taxon>
        <taxon>Arundo</taxon>
    </lineage>
</organism>